<dbReference type="PROSITE" id="PS50972">
    <property type="entry name" value="PTERIN_BINDING"/>
    <property type="match status" value="1"/>
</dbReference>
<sequence length="307" mass="32266">MLSGMTVAWPRRLHRLRFRRPLPASPGVLQDADGWWLHWRGCAVMGILNVTPDSFSDGGRYAGLTAAVAQAESLHRAGALIIDVGGESTRPGSMGVDAAEEIDRVRPVVAALAERGFLVSVDTLKAEVAAAALQAGAHLVNDVSGLRDQQMVQVCAEAGAPACLMHMQGAPRTMQDSPQYEDVVAEVHSYLRCEAERVQAAGVPDVLLDPGLGFGKTLEHNLSLLRAVPDLAASPWPVLIGASRKGMIGALSGEQDPAQRDPGSLALHLHAARAGAAMVRVHAVAQHVQALKVQAGLDVLPGAGGER</sequence>
<evidence type="ECO:0000313" key="15">
    <source>
        <dbReference type="Proteomes" id="UP000007718"/>
    </source>
</evidence>
<dbReference type="InterPro" id="IPR011005">
    <property type="entry name" value="Dihydropteroate_synth-like_sf"/>
</dbReference>
<evidence type="ECO:0000256" key="11">
    <source>
        <dbReference type="ARBA" id="ARBA00030193"/>
    </source>
</evidence>
<evidence type="ECO:0000256" key="1">
    <source>
        <dbReference type="ARBA" id="ARBA00000012"/>
    </source>
</evidence>
<evidence type="ECO:0000256" key="7">
    <source>
        <dbReference type="ARBA" id="ARBA00022679"/>
    </source>
</evidence>
<dbReference type="PROSITE" id="PS00793">
    <property type="entry name" value="DHPS_2"/>
    <property type="match status" value="1"/>
</dbReference>
<dbReference type="InterPro" id="IPR006390">
    <property type="entry name" value="DHP_synth_dom"/>
</dbReference>
<evidence type="ECO:0000256" key="4">
    <source>
        <dbReference type="ARBA" id="ARBA00009503"/>
    </source>
</evidence>
<dbReference type="PROSITE" id="PS00792">
    <property type="entry name" value="DHPS_1"/>
    <property type="match status" value="1"/>
</dbReference>
<keyword evidence="9 12" id="KW-0460">Magnesium</keyword>
<evidence type="ECO:0000256" key="8">
    <source>
        <dbReference type="ARBA" id="ARBA00022723"/>
    </source>
</evidence>
<comment type="cofactor">
    <cofactor evidence="2 12">
        <name>Mg(2+)</name>
        <dbReference type="ChEBI" id="CHEBI:18420"/>
    </cofactor>
</comment>
<keyword evidence="15" id="KW-1185">Reference proteome</keyword>
<dbReference type="HOGENOM" id="CLU_008023_1_3_0"/>
<dbReference type="SUPFAM" id="SSF51717">
    <property type="entry name" value="Dihydropteroate synthetase-like"/>
    <property type="match status" value="1"/>
</dbReference>
<feature type="domain" description="Pterin-binding" evidence="13">
    <location>
        <begin position="42"/>
        <end position="292"/>
    </location>
</feature>
<dbReference type="eggNOG" id="COG0294">
    <property type="taxonomic scope" value="Bacteria"/>
</dbReference>
<dbReference type="GO" id="GO:0004156">
    <property type="term" value="F:dihydropteroate synthase activity"/>
    <property type="evidence" value="ECO:0007669"/>
    <property type="project" value="UniProtKB-EC"/>
</dbReference>
<dbReference type="Pfam" id="PF00809">
    <property type="entry name" value="Pterin_bind"/>
    <property type="match status" value="1"/>
</dbReference>
<keyword evidence="7 12" id="KW-0808">Transferase</keyword>
<keyword evidence="10 12" id="KW-0289">Folate biosynthesis</keyword>
<dbReference type="PANTHER" id="PTHR20941">
    <property type="entry name" value="FOLATE SYNTHESIS PROTEINS"/>
    <property type="match status" value="1"/>
</dbReference>
<comment type="similarity">
    <text evidence="4 12">Belongs to the DHPS family.</text>
</comment>
<reference evidence="15" key="1">
    <citation type="submission" date="2011-02" db="EMBL/GenBank/DDBJ databases">
        <title>The complete sequence of chromosome of Deinococcus proteolyticus DSM 20540.</title>
        <authorList>
            <consortium name="US DOE Joint Genome Institute (JGI-PGF)"/>
            <person name="Lucas S."/>
            <person name="Copeland A."/>
            <person name="Lapidus A."/>
            <person name="Bruce D."/>
            <person name="Goodwin L."/>
            <person name="Pitluck S."/>
            <person name="Kyrpides N."/>
            <person name="Mavromatis K."/>
            <person name="Pagani I."/>
            <person name="Ivanova N."/>
            <person name="Ovchinnikova G."/>
            <person name="Zeytun A."/>
            <person name="Detter J.C."/>
            <person name="Han C."/>
            <person name="Land M."/>
            <person name="Hauser L."/>
            <person name="Markowitz V."/>
            <person name="Cheng J.-F."/>
            <person name="Hugenholtz P."/>
            <person name="Woyke T."/>
            <person name="Wu D."/>
            <person name="Pukall R."/>
            <person name="Steenblock K."/>
            <person name="Brambilla E."/>
            <person name="Klenk H.-P."/>
            <person name="Eisen J.A."/>
        </authorList>
    </citation>
    <scope>NUCLEOTIDE SEQUENCE [LARGE SCALE GENOMIC DNA]</scope>
    <source>
        <strain evidence="15">ATCC 35074 / DSM 20540 / JCM 6276 / NBRC 101906 / NCIMB 13154 / VKM Ac-1939 / CCM 2703 / MRP</strain>
    </source>
</reference>
<dbReference type="EMBL" id="CP002536">
    <property type="protein sequence ID" value="ADY27028.1"/>
    <property type="molecule type" value="Genomic_DNA"/>
</dbReference>
<dbReference type="PANTHER" id="PTHR20941:SF1">
    <property type="entry name" value="FOLIC ACID SYNTHESIS PROTEIN FOL1"/>
    <property type="match status" value="1"/>
</dbReference>
<dbReference type="InterPro" id="IPR045031">
    <property type="entry name" value="DHP_synth-like"/>
</dbReference>
<dbReference type="GO" id="GO:0046654">
    <property type="term" value="P:tetrahydrofolate biosynthetic process"/>
    <property type="evidence" value="ECO:0007669"/>
    <property type="project" value="UniProtKB-UniPathway"/>
</dbReference>
<dbReference type="FunFam" id="3.20.20.20:FF:000006">
    <property type="entry name" value="Dihydropteroate synthase"/>
    <property type="match status" value="1"/>
</dbReference>
<evidence type="ECO:0000256" key="6">
    <source>
        <dbReference type="ARBA" id="ARBA00016919"/>
    </source>
</evidence>
<dbReference type="STRING" id="693977.Deipr_1896"/>
<dbReference type="NCBIfam" id="TIGR01496">
    <property type="entry name" value="DHPS"/>
    <property type="match status" value="1"/>
</dbReference>
<protein>
    <recommendedName>
        <fullName evidence="6 12">Dihydropteroate synthase</fullName>
        <shortName evidence="12">DHPS</shortName>
        <ecNumber evidence="5 12">2.5.1.15</ecNumber>
    </recommendedName>
    <alternativeName>
        <fullName evidence="11 12">Dihydropteroate pyrophosphorylase</fullName>
    </alternativeName>
</protein>
<dbReference type="AlphaFoldDB" id="F0RM91"/>
<dbReference type="KEGG" id="dpt:Deipr_1896"/>
<comment type="function">
    <text evidence="12">Catalyzes the condensation of para-aminobenzoate (pABA) with 6-hydroxymethyl-7,8-dihydropterin diphosphate (DHPt-PP) to form 7,8-dihydropteroate (H2Pte), the immediate precursor of folate derivatives.</text>
</comment>
<evidence type="ECO:0000256" key="9">
    <source>
        <dbReference type="ARBA" id="ARBA00022842"/>
    </source>
</evidence>
<reference evidence="14 15" key="2">
    <citation type="journal article" date="2012" name="Stand. Genomic Sci.">
        <title>Complete genome sequence of the orange-red pigmented, radioresistant Deinococcus proteolyticus type strain (MRP(T)).</title>
        <authorList>
            <person name="Copeland A."/>
            <person name="Zeytun A."/>
            <person name="Yassawong M."/>
            <person name="Nolan M."/>
            <person name="Lucas S."/>
            <person name="Hammon N."/>
            <person name="Deshpande S."/>
            <person name="Cheng J.F."/>
            <person name="Han C."/>
            <person name="Tapia R."/>
            <person name="Goodwin L.A."/>
            <person name="Pitluck S."/>
            <person name="Mavromatis K."/>
            <person name="Liolios K."/>
            <person name="Pagani I."/>
            <person name="Ivanova N."/>
            <person name="Mikhailova N."/>
            <person name="Pati A."/>
            <person name="Chen A."/>
            <person name="Palaniappan K."/>
            <person name="Land M."/>
            <person name="Hauser L."/>
            <person name="Jeffries C.D."/>
            <person name="Brambilla E.M."/>
            <person name="Rohde M."/>
            <person name="Sikorski J."/>
            <person name="Pukall R."/>
            <person name="Goker M."/>
            <person name="Detter J.C."/>
            <person name="Woyke T."/>
            <person name="Bristow J."/>
            <person name="Eisen J.A."/>
            <person name="Markowitz V."/>
            <person name="Hugenholtz P."/>
            <person name="Kyrpides N.C."/>
            <person name="Klenk H.P."/>
            <person name="Lapidus A."/>
        </authorList>
    </citation>
    <scope>NUCLEOTIDE SEQUENCE [LARGE SCALE GENOMIC DNA]</scope>
    <source>
        <strain evidence="15">ATCC 35074 / DSM 20540 / JCM 6276 / NBRC 101906 / NCIMB 13154 / VKM Ac-1939 / CCM 2703 / MRP</strain>
    </source>
</reference>
<comment type="pathway">
    <text evidence="3 12">Cofactor biosynthesis; tetrahydrofolate biosynthesis; 7,8-dihydrofolate from 2-amino-4-hydroxy-6-hydroxymethyl-7,8-dihydropteridine diphosphate and 4-aminobenzoate: step 1/2.</text>
</comment>
<evidence type="ECO:0000256" key="3">
    <source>
        <dbReference type="ARBA" id="ARBA00004763"/>
    </source>
</evidence>
<evidence type="ECO:0000256" key="10">
    <source>
        <dbReference type="ARBA" id="ARBA00022909"/>
    </source>
</evidence>
<comment type="catalytic activity">
    <reaction evidence="1">
        <text>(7,8-dihydropterin-6-yl)methyl diphosphate + 4-aminobenzoate = 7,8-dihydropteroate + diphosphate</text>
        <dbReference type="Rhea" id="RHEA:19949"/>
        <dbReference type="ChEBI" id="CHEBI:17836"/>
        <dbReference type="ChEBI" id="CHEBI:17839"/>
        <dbReference type="ChEBI" id="CHEBI:33019"/>
        <dbReference type="ChEBI" id="CHEBI:72950"/>
        <dbReference type="EC" id="2.5.1.15"/>
    </reaction>
</comment>
<proteinExistence type="inferred from homology"/>
<dbReference type="GO" id="GO:0046872">
    <property type="term" value="F:metal ion binding"/>
    <property type="evidence" value="ECO:0007669"/>
    <property type="project" value="UniProtKB-KW"/>
</dbReference>
<gene>
    <name evidence="14" type="ordered locus">Deipr_1896</name>
</gene>
<evidence type="ECO:0000256" key="12">
    <source>
        <dbReference type="RuleBase" id="RU361205"/>
    </source>
</evidence>
<dbReference type="CDD" id="cd00739">
    <property type="entry name" value="DHPS"/>
    <property type="match status" value="1"/>
</dbReference>
<evidence type="ECO:0000256" key="5">
    <source>
        <dbReference type="ARBA" id="ARBA00012458"/>
    </source>
</evidence>
<dbReference type="Proteomes" id="UP000007718">
    <property type="component" value="Chromosome"/>
</dbReference>
<dbReference type="InterPro" id="IPR000489">
    <property type="entry name" value="Pterin-binding_dom"/>
</dbReference>
<dbReference type="GO" id="GO:0005829">
    <property type="term" value="C:cytosol"/>
    <property type="evidence" value="ECO:0007669"/>
    <property type="project" value="TreeGrafter"/>
</dbReference>
<name>F0RM91_DEIPM</name>
<evidence type="ECO:0000313" key="14">
    <source>
        <dbReference type="EMBL" id="ADY27028.1"/>
    </source>
</evidence>
<accession>F0RM91</accession>
<dbReference type="Gene3D" id="3.20.20.20">
    <property type="entry name" value="Dihydropteroate synthase-like"/>
    <property type="match status" value="1"/>
</dbReference>
<evidence type="ECO:0000256" key="2">
    <source>
        <dbReference type="ARBA" id="ARBA00001946"/>
    </source>
</evidence>
<dbReference type="GO" id="GO:0046656">
    <property type="term" value="P:folic acid biosynthetic process"/>
    <property type="evidence" value="ECO:0007669"/>
    <property type="project" value="UniProtKB-KW"/>
</dbReference>
<organism evidence="14 15">
    <name type="scientific">Deinococcus proteolyticus (strain ATCC 35074 / DSM 20540 / JCM 6276 / NBRC 101906 / NCIMB 13154 / VKM Ac-1939 / CCM 2703 / MRP)</name>
    <dbReference type="NCBI Taxonomy" id="693977"/>
    <lineage>
        <taxon>Bacteria</taxon>
        <taxon>Thermotogati</taxon>
        <taxon>Deinococcota</taxon>
        <taxon>Deinococci</taxon>
        <taxon>Deinococcales</taxon>
        <taxon>Deinococcaceae</taxon>
        <taxon>Deinococcus</taxon>
    </lineage>
</organism>
<dbReference type="EC" id="2.5.1.15" evidence="5 12"/>
<dbReference type="UniPathway" id="UPA00077">
    <property type="reaction ID" value="UER00156"/>
</dbReference>
<keyword evidence="8 12" id="KW-0479">Metal-binding</keyword>
<evidence type="ECO:0000259" key="13">
    <source>
        <dbReference type="PROSITE" id="PS50972"/>
    </source>
</evidence>